<dbReference type="Pfam" id="PF15699">
    <property type="entry name" value="NPR1_interact"/>
    <property type="match status" value="1"/>
</dbReference>
<dbReference type="InterPro" id="IPR031425">
    <property type="entry name" value="NPR1/NH1-interacting"/>
</dbReference>
<comment type="similarity">
    <text evidence="2">Belongs to the NPR1-interactor family.</text>
</comment>
<sequence>MLIDNVVRIVVSHLVWNKEMEKKDSSTEGEGESSTVSPDVQAFFDFVDREGRRRRRLELLNKKKKETSSGKQPANNVVPWQPKFEMEDFEMSSERIQFSSAKPCYEGDDGCSGRGIKRKSELAPPPSILKKYASRRFEFDLNKTNDSF</sequence>
<accession>A0AAV8RPT8</accession>
<comment type="caution">
    <text evidence="5">The sequence shown here is derived from an EMBL/GenBank/DDBJ whole genome shotgun (WGS) entry which is preliminary data.</text>
</comment>
<gene>
    <name evidence="5" type="ORF">OPV22_004875</name>
</gene>
<dbReference type="EMBL" id="JAQQAF010000002">
    <property type="protein sequence ID" value="KAJ8503989.1"/>
    <property type="molecule type" value="Genomic_DNA"/>
</dbReference>
<dbReference type="Proteomes" id="UP001222027">
    <property type="component" value="Unassembled WGS sequence"/>
</dbReference>
<evidence type="ECO:0000256" key="1">
    <source>
        <dbReference type="ARBA" id="ARBA00004123"/>
    </source>
</evidence>
<protein>
    <submittedName>
        <fullName evidence="5">Uncharacterized protein</fullName>
    </submittedName>
</protein>
<proteinExistence type="inferred from homology"/>
<evidence type="ECO:0000313" key="6">
    <source>
        <dbReference type="Proteomes" id="UP001222027"/>
    </source>
</evidence>
<dbReference type="GO" id="GO:0005634">
    <property type="term" value="C:nucleus"/>
    <property type="evidence" value="ECO:0007669"/>
    <property type="project" value="UniProtKB-SubCell"/>
</dbReference>
<comment type="subcellular location">
    <subcellularLocation>
        <location evidence="1">Nucleus</location>
    </subcellularLocation>
</comment>
<organism evidence="5 6">
    <name type="scientific">Ensete ventricosum</name>
    <name type="common">Abyssinian banana</name>
    <name type="synonym">Musa ensete</name>
    <dbReference type="NCBI Taxonomy" id="4639"/>
    <lineage>
        <taxon>Eukaryota</taxon>
        <taxon>Viridiplantae</taxon>
        <taxon>Streptophyta</taxon>
        <taxon>Embryophyta</taxon>
        <taxon>Tracheophyta</taxon>
        <taxon>Spermatophyta</taxon>
        <taxon>Magnoliopsida</taxon>
        <taxon>Liliopsida</taxon>
        <taxon>Zingiberales</taxon>
        <taxon>Musaceae</taxon>
        <taxon>Ensete</taxon>
    </lineage>
</organism>
<dbReference type="GO" id="GO:0010112">
    <property type="term" value="P:regulation of systemic acquired resistance"/>
    <property type="evidence" value="ECO:0007669"/>
    <property type="project" value="InterPro"/>
</dbReference>
<evidence type="ECO:0000256" key="4">
    <source>
        <dbReference type="SAM" id="MobiDB-lite"/>
    </source>
</evidence>
<keyword evidence="3" id="KW-0539">Nucleus</keyword>
<evidence type="ECO:0000313" key="5">
    <source>
        <dbReference type="EMBL" id="KAJ8503989.1"/>
    </source>
</evidence>
<feature type="region of interest" description="Disordered" evidence="4">
    <location>
        <begin position="57"/>
        <end position="82"/>
    </location>
</feature>
<keyword evidence="6" id="KW-1185">Reference proteome</keyword>
<dbReference type="AlphaFoldDB" id="A0AAV8RPT8"/>
<reference evidence="5 6" key="1">
    <citation type="submission" date="2022-12" db="EMBL/GenBank/DDBJ databases">
        <title>Chromosome-scale assembly of the Ensete ventricosum genome.</title>
        <authorList>
            <person name="Dussert Y."/>
            <person name="Stocks J."/>
            <person name="Wendawek A."/>
            <person name="Woldeyes F."/>
            <person name="Nichols R.A."/>
            <person name="Borrell J.S."/>
        </authorList>
    </citation>
    <scope>NUCLEOTIDE SEQUENCE [LARGE SCALE GENOMIC DNA]</scope>
    <source>
        <strain evidence="6">cv. Maze</strain>
        <tissue evidence="5">Seeds</tissue>
    </source>
</reference>
<evidence type="ECO:0000256" key="2">
    <source>
        <dbReference type="ARBA" id="ARBA00009937"/>
    </source>
</evidence>
<name>A0AAV8RPT8_ENSVE</name>
<evidence type="ECO:0000256" key="3">
    <source>
        <dbReference type="ARBA" id="ARBA00023242"/>
    </source>
</evidence>